<sequence>MLKCLKLVNYRNHKNFELELSEITVLIGKNGVGKTNILEAIGVLSYGRSFRGENRFELINFAASYARVAGDELEVFIQRRPRLMFQMKERGVKRKIADFVGILPSVIFSPETIAIITGEPKERRRFLDIVISQKNHKYLQALLDYKKVLIQRNNLLKMIQERRRL</sequence>
<dbReference type="InterPro" id="IPR042174">
    <property type="entry name" value="RecF_2"/>
</dbReference>
<organism evidence="8 9">
    <name type="scientific">Candidatus Berkelbacteria bacterium CG23_combo_of_CG06-09_8_20_14_all_41_73</name>
    <dbReference type="NCBI Taxonomy" id="1974519"/>
    <lineage>
        <taxon>Bacteria</taxon>
        <taxon>Candidatus Berkelbacteria</taxon>
    </lineage>
</organism>
<evidence type="ECO:0000259" key="7">
    <source>
        <dbReference type="Pfam" id="PF13175"/>
    </source>
</evidence>
<dbReference type="Pfam" id="PF13175">
    <property type="entry name" value="AAA_15"/>
    <property type="match status" value="1"/>
</dbReference>
<dbReference type="Gene3D" id="1.20.1050.90">
    <property type="entry name" value="RecF/RecN/SMC, N-terminal domain"/>
    <property type="match status" value="1"/>
</dbReference>
<dbReference type="PROSITE" id="PS00617">
    <property type="entry name" value="RECF_1"/>
    <property type="match status" value="1"/>
</dbReference>
<feature type="binding site" evidence="6">
    <location>
        <begin position="28"/>
        <end position="35"/>
    </location>
    <ligand>
        <name>ATP</name>
        <dbReference type="ChEBI" id="CHEBI:30616"/>
    </ligand>
</feature>
<dbReference type="GO" id="GO:0009432">
    <property type="term" value="P:SOS response"/>
    <property type="evidence" value="ECO:0007669"/>
    <property type="project" value="UniProtKB-UniRule"/>
</dbReference>
<keyword evidence="4 6" id="KW-0067">ATP-binding</keyword>
<keyword evidence="2 6" id="KW-0235">DNA replication</keyword>
<dbReference type="Proteomes" id="UP000230671">
    <property type="component" value="Unassembled WGS sequence"/>
</dbReference>
<dbReference type="SUPFAM" id="SSF52540">
    <property type="entry name" value="P-loop containing nucleoside triphosphate hydrolases"/>
    <property type="match status" value="1"/>
</dbReference>
<dbReference type="HAMAP" id="MF_00365">
    <property type="entry name" value="RecF"/>
    <property type="match status" value="1"/>
</dbReference>
<evidence type="ECO:0000256" key="2">
    <source>
        <dbReference type="ARBA" id="ARBA00022705"/>
    </source>
</evidence>
<comment type="subcellular location">
    <subcellularLocation>
        <location evidence="6">Cytoplasm</location>
    </subcellularLocation>
</comment>
<dbReference type="GO" id="GO:0005524">
    <property type="term" value="F:ATP binding"/>
    <property type="evidence" value="ECO:0007669"/>
    <property type="project" value="UniProtKB-UniRule"/>
</dbReference>
<dbReference type="PANTHER" id="PTHR32182">
    <property type="entry name" value="DNA REPLICATION AND REPAIR PROTEIN RECF"/>
    <property type="match status" value="1"/>
</dbReference>
<dbReference type="AlphaFoldDB" id="A0A2H0AZ97"/>
<keyword evidence="5 6" id="KW-0238">DNA-binding</keyword>
<accession>A0A2H0AZ97</accession>
<dbReference type="GO" id="GO:0006260">
    <property type="term" value="P:DNA replication"/>
    <property type="evidence" value="ECO:0007669"/>
    <property type="project" value="UniProtKB-UniRule"/>
</dbReference>
<evidence type="ECO:0000256" key="5">
    <source>
        <dbReference type="ARBA" id="ARBA00023125"/>
    </source>
</evidence>
<keyword evidence="3 6" id="KW-0547">Nucleotide-binding</keyword>
<comment type="caution">
    <text evidence="8">The sequence shown here is derived from an EMBL/GenBank/DDBJ whole genome shotgun (WGS) entry which is preliminary data.</text>
</comment>
<reference evidence="8 9" key="1">
    <citation type="submission" date="2017-09" db="EMBL/GenBank/DDBJ databases">
        <title>Depth-based differentiation of microbial function through sediment-hosted aquifers and enrichment of novel symbionts in the deep terrestrial subsurface.</title>
        <authorList>
            <person name="Probst A.J."/>
            <person name="Ladd B."/>
            <person name="Jarett J.K."/>
            <person name="Geller-Mcgrath D.E."/>
            <person name="Sieber C.M."/>
            <person name="Emerson J.B."/>
            <person name="Anantharaman K."/>
            <person name="Thomas B.C."/>
            <person name="Malmstrom R."/>
            <person name="Stieglmeier M."/>
            <person name="Klingl A."/>
            <person name="Woyke T."/>
            <person name="Ryan C.M."/>
            <person name="Banfield J.F."/>
        </authorList>
    </citation>
    <scope>NUCLEOTIDE SEQUENCE [LARGE SCALE GENOMIC DNA]</scope>
    <source>
        <strain evidence="8">CG23_combo_of_CG06-09_8_20_14_all_41_73</strain>
    </source>
</reference>
<proteinExistence type="inferred from homology"/>
<gene>
    <name evidence="6" type="primary">recF</name>
    <name evidence="8" type="ORF">COX11_02545</name>
</gene>
<dbReference type="InterPro" id="IPR018078">
    <property type="entry name" value="DNA-binding_RecF_CS"/>
</dbReference>
<evidence type="ECO:0000313" key="8">
    <source>
        <dbReference type="EMBL" id="PIP50736.1"/>
    </source>
</evidence>
<dbReference type="EMBL" id="PCSO01000103">
    <property type="protein sequence ID" value="PIP50736.1"/>
    <property type="molecule type" value="Genomic_DNA"/>
</dbReference>
<feature type="domain" description="Endonuclease GajA/Old nuclease/RecF-like AAA" evidence="7">
    <location>
        <begin position="1"/>
        <end position="86"/>
    </location>
</feature>
<evidence type="ECO:0000256" key="6">
    <source>
        <dbReference type="HAMAP-Rule" id="MF_00365"/>
    </source>
</evidence>
<evidence type="ECO:0000256" key="4">
    <source>
        <dbReference type="ARBA" id="ARBA00022840"/>
    </source>
</evidence>
<evidence type="ECO:0000256" key="1">
    <source>
        <dbReference type="ARBA" id="ARBA00022490"/>
    </source>
</evidence>
<comment type="function">
    <text evidence="6">The RecF protein is involved in DNA metabolism; it is required for DNA replication and normal SOS inducibility. RecF binds preferentially to single-stranded, linear DNA. It also seems to bind ATP.</text>
</comment>
<keyword evidence="6" id="KW-0234">DNA repair</keyword>
<keyword evidence="6" id="KW-0742">SOS response</keyword>
<evidence type="ECO:0000256" key="3">
    <source>
        <dbReference type="ARBA" id="ARBA00022741"/>
    </source>
</evidence>
<dbReference type="PANTHER" id="PTHR32182:SF0">
    <property type="entry name" value="DNA REPLICATION AND REPAIR PROTEIN RECF"/>
    <property type="match status" value="1"/>
</dbReference>
<dbReference type="GO" id="GO:0005737">
    <property type="term" value="C:cytoplasm"/>
    <property type="evidence" value="ECO:0007669"/>
    <property type="project" value="UniProtKB-SubCell"/>
</dbReference>
<dbReference type="InterPro" id="IPR041685">
    <property type="entry name" value="AAA_GajA/Old/RecF-like"/>
</dbReference>
<dbReference type="GO" id="GO:0000731">
    <property type="term" value="P:DNA synthesis involved in DNA repair"/>
    <property type="evidence" value="ECO:0007669"/>
    <property type="project" value="TreeGrafter"/>
</dbReference>
<comment type="similarity">
    <text evidence="6">Belongs to the RecF family.</text>
</comment>
<keyword evidence="6" id="KW-0227">DNA damage</keyword>
<dbReference type="GO" id="GO:0003697">
    <property type="term" value="F:single-stranded DNA binding"/>
    <property type="evidence" value="ECO:0007669"/>
    <property type="project" value="UniProtKB-UniRule"/>
</dbReference>
<evidence type="ECO:0000313" key="9">
    <source>
        <dbReference type="Proteomes" id="UP000230671"/>
    </source>
</evidence>
<keyword evidence="1 6" id="KW-0963">Cytoplasm</keyword>
<dbReference type="GO" id="GO:0006302">
    <property type="term" value="P:double-strand break repair"/>
    <property type="evidence" value="ECO:0007669"/>
    <property type="project" value="TreeGrafter"/>
</dbReference>
<dbReference type="Gene3D" id="3.40.50.300">
    <property type="entry name" value="P-loop containing nucleotide triphosphate hydrolases"/>
    <property type="match status" value="1"/>
</dbReference>
<protein>
    <recommendedName>
        <fullName evidence="6">DNA replication and repair protein RecF</fullName>
    </recommendedName>
</protein>
<dbReference type="InterPro" id="IPR001238">
    <property type="entry name" value="DNA-binding_RecF"/>
</dbReference>
<name>A0A2H0AZ97_9BACT</name>
<dbReference type="InterPro" id="IPR027417">
    <property type="entry name" value="P-loop_NTPase"/>
</dbReference>